<dbReference type="RefSeq" id="WP_269559096.1">
    <property type="nucleotide sequence ID" value="NZ_CP114767.1"/>
</dbReference>
<organism evidence="2 3">
    <name type="scientific">Hymenobacter canadensis</name>
    <dbReference type="NCBI Taxonomy" id="2999067"/>
    <lineage>
        <taxon>Bacteria</taxon>
        <taxon>Pseudomonadati</taxon>
        <taxon>Bacteroidota</taxon>
        <taxon>Cytophagia</taxon>
        <taxon>Cytophagales</taxon>
        <taxon>Hymenobacteraceae</taxon>
        <taxon>Hymenobacter</taxon>
    </lineage>
</organism>
<feature type="compositionally biased region" description="Acidic residues" evidence="1">
    <location>
        <begin position="116"/>
        <end position="130"/>
    </location>
</feature>
<proteinExistence type="predicted"/>
<dbReference type="EMBL" id="CP114767">
    <property type="protein sequence ID" value="WBA41011.1"/>
    <property type="molecule type" value="Genomic_DNA"/>
</dbReference>
<protein>
    <submittedName>
        <fullName evidence="2">Uncharacterized protein</fullName>
    </submittedName>
</protein>
<dbReference type="Proteomes" id="UP001211005">
    <property type="component" value="Chromosome"/>
</dbReference>
<evidence type="ECO:0000313" key="2">
    <source>
        <dbReference type="EMBL" id="WBA41011.1"/>
    </source>
</evidence>
<reference evidence="2 3" key="1">
    <citation type="submission" date="2022-12" db="EMBL/GenBank/DDBJ databases">
        <title>Hymenobacter canadensis sp. nov. isolated from lake water of the Cambridge Bay, Canada.</title>
        <authorList>
            <person name="Kim W.H."/>
            <person name="Lee Y.M."/>
        </authorList>
    </citation>
    <scope>NUCLEOTIDE SEQUENCE [LARGE SCALE GENOMIC DNA]</scope>
    <source>
        <strain evidence="2 3">PAMC 29467</strain>
    </source>
</reference>
<evidence type="ECO:0000313" key="3">
    <source>
        <dbReference type="Proteomes" id="UP001211005"/>
    </source>
</evidence>
<feature type="region of interest" description="Disordered" evidence="1">
    <location>
        <begin position="114"/>
        <end position="147"/>
    </location>
</feature>
<sequence length="169" mass="19030">MRRLIDALADDTDFFIEQVQITAIVFDNSDDVTIWATTFFDQEPHFFHLGLQFQQLDLLLRLAGERAGTLQEDVADALATVTEWPCLLEYTSEAEPPVPLPSVALKLSCTYPADGPFEDDDETDEDDGADDTFNISIDPDADEADTSEYEASMPHNIFYLEDVFLRVEP</sequence>
<evidence type="ECO:0000256" key="1">
    <source>
        <dbReference type="SAM" id="MobiDB-lite"/>
    </source>
</evidence>
<accession>A0ABY7LNI0</accession>
<name>A0ABY7LNI0_9BACT</name>
<gene>
    <name evidence="2" type="ORF">O3303_14430</name>
</gene>
<keyword evidence="3" id="KW-1185">Reference proteome</keyword>